<proteinExistence type="predicted"/>
<accession>W1EYQ0</accession>
<dbReference type="EMBL" id="CBWN010000058">
    <property type="protein sequence ID" value="CDL26548.1"/>
    <property type="molecule type" value="Genomic_DNA"/>
</dbReference>
<evidence type="ECO:0000256" key="1">
    <source>
        <dbReference type="ARBA" id="ARBA00001933"/>
    </source>
</evidence>
<evidence type="ECO:0000313" key="7">
    <source>
        <dbReference type="Proteomes" id="UP000019199"/>
    </source>
</evidence>
<evidence type="ECO:0000256" key="2">
    <source>
        <dbReference type="ARBA" id="ARBA00022576"/>
    </source>
</evidence>
<dbReference type="InterPro" id="IPR015424">
    <property type="entry name" value="PyrdxlP-dep_Trfase"/>
</dbReference>
<keyword evidence="6" id="KW-0238">DNA-binding</keyword>
<dbReference type="GO" id="GO:0008483">
    <property type="term" value="F:transaminase activity"/>
    <property type="evidence" value="ECO:0007669"/>
    <property type="project" value="UniProtKB-KW"/>
</dbReference>
<evidence type="ECO:0000256" key="4">
    <source>
        <dbReference type="ARBA" id="ARBA00022898"/>
    </source>
</evidence>
<dbReference type="Pfam" id="PF00155">
    <property type="entry name" value="Aminotran_1_2"/>
    <property type="match status" value="1"/>
</dbReference>
<comment type="caution">
    <text evidence="6">The sequence shown here is derived from an EMBL/GenBank/DDBJ whole genome shotgun (WGS) entry which is preliminary data.</text>
</comment>
<reference evidence="6 7" key="1">
    <citation type="submission" date="2013-10" db="EMBL/GenBank/DDBJ databases">
        <title>Antibiotic resistance diversity of beta-lactamase producers in the General Hospital Vienna.</title>
        <authorList>
            <person name="Barisic I."/>
            <person name="Mitteregger D."/>
            <person name="Hirschl A.M."/>
            <person name="Noehammer C."/>
            <person name="Wiesinger-Mayr H."/>
        </authorList>
    </citation>
    <scope>NUCLEOTIDE SEQUENCE [LARGE SCALE GENOMIC DNA]</scope>
    <source>
        <strain evidence="6 7">ISC7</strain>
    </source>
</reference>
<dbReference type="InterPro" id="IPR015422">
    <property type="entry name" value="PyrdxlP-dep_Trfase_small"/>
</dbReference>
<evidence type="ECO:0000256" key="3">
    <source>
        <dbReference type="ARBA" id="ARBA00022679"/>
    </source>
</evidence>
<dbReference type="InterPro" id="IPR015421">
    <property type="entry name" value="PyrdxlP-dep_Trfase_major"/>
</dbReference>
<feature type="domain" description="Aminotransferase class I/classII large" evidence="5">
    <location>
        <begin position="2"/>
        <end position="174"/>
    </location>
</feature>
<comment type="cofactor">
    <cofactor evidence="1">
        <name>pyridoxal 5'-phosphate</name>
        <dbReference type="ChEBI" id="CHEBI:597326"/>
    </cofactor>
</comment>
<dbReference type="SUPFAM" id="SSF53383">
    <property type="entry name" value="PLP-dependent transferases"/>
    <property type="match status" value="1"/>
</dbReference>
<dbReference type="InterPro" id="IPR004839">
    <property type="entry name" value="Aminotransferase_I/II_large"/>
</dbReference>
<dbReference type="AlphaFoldDB" id="W1EYQ0"/>
<dbReference type="GO" id="GO:1901605">
    <property type="term" value="P:alpha-amino acid metabolic process"/>
    <property type="evidence" value="ECO:0007669"/>
    <property type="project" value="TreeGrafter"/>
</dbReference>
<dbReference type="GO" id="GO:0030170">
    <property type="term" value="F:pyridoxal phosphate binding"/>
    <property type="evidence" value="ECO:0007669"/>
    <property type="project" value="InterPro"/>
</dbReference>
<evidence type="ECO:0000259" key="5">
    <source>
        <dbReference type="Pfam" id="PF00155"/>
    </source>
</evidence>
<evidence type="ECO:0000313" key="6">
    <source>
        <dbReference type="EMBL" id="CDL26548.1"/>
    </source>
</evidence>
<dbReference type="PANTHER" id="PTHR42790:SF9">
    <property type="entry name" value="GNTR FAMILY REGULATORY PROTEIN"/>
    <property type="match status" value="1"/>
</dbReference>
<keyword evidence="3" id="KW-0808">Transferase</keyword>
<sequence length="178" mass="20530">MALLNQYNVTLIEDDVYSELYFGREKPLPAKAWDRHDGVLHCSSFSKCLVPGFRIGWVAAGKHARKIQRLQLMSTLSTSSPMQLALVDYLSTRRYDAHLRRLRRQLAERKQRAWQALLRYLPAEVKIHHSDSGYFLWLELPEPLDAGELSLAALTHHISIAPGKMFSTGENWSRFFSF</sequence>
<dbReference type="Gene3D" id="3.90.1150.10">
    <property type="entry name" value="Aspartate Aminotransferase, domain 1"/>
    <property type="match status" value="1"/>
</dbReference>
<keyword evidence="4" id="KW-0663">Pyridoxal phosphate</keyword>
<dbReference type="GO" id="GO:0003677">
    <property type="term" value="F:DNA binding"/>
    <property type="evidence" value="ECO:0007669"/>
    <property type="project" value="UniProtKB-KW"/>
</dbReference>
<dbReference type="CDD" id="cd00609">
    <property type="entry name" value="AAT_like"/>
    <property type="match status" value="1"/>
</dbReference>
<keyword evidence="2 6" id="KW-0032">Aminotransferase</keyword>
<dbReference type="Gene3D" id="3.40.640.10">
    <property type="entry name" value="Type I PLP-dependent aspartate aminotransferase-like (Major domain)"/>
    <property type="match status" value="1"/>
</dbReference>
<organism evidence="6 7">
    <name type="scientific">Escherichia coli ISC7</name>
    <dbReference type="NCBI Taxonomy" id="1432555"/>
    <lineage>
        <taxon>Bacteria</taxon>
        <taxon>Pseudomonadati</taxon>
        <taxon>Pseudomonadota</taxon>
        <taxon>Gammaproteobacteria</taxon>
        <taxon>Enterobacterales</taxon>
        <taxon>Enterobacteriaceae</taxon>
        <taxon>Escherichia</taxon>
    </lineage>
</organism>
<dbReference type="Proteomes" id="UP000019199">
    <property type="component" value="Unassembled WGS sequence"/>
</dbReference>
<name>W1EYQ0_ECOLX</name>
<protein>
    <submittedName>
        <fullName evidence="6">COG1167: Transcriptional regulators containing a DNA-binding HTH domain and an aminotransferase domain (MocR family) and their eukaryotic orthologs</fullName>
    </submittedName>
</protein>
<dbReference type="InterPro" id="IPR050859">
    <property type="entry name" value="Class-I_PLP-dep_aminotransf"/>
</dbReference>
<dbReference type="PANTHER" id="PTHR42790">
    <property type="entry name" value="AMINOTRANSFERASE"/>
    <property type="match status" value="1"/>
</dbReference>